<reference evidence="1" key="2">
    <citation type="journal article" date="2015" name="Fish Shellfish Immunol.">
        <title>Early steps in the European eel (Anguilla anguilla)-Vibrio vulnificus interaction in the gills: Role of the RtxA13 toxin.</title>
        <authorList>
            <person name="Callol A."/>
            <person name="Pajuelo D."/>
            <person name="Ebbesson L."/>
            <person name="Teles M."/>
            <person name="MacKenzie S."/>
            <person name="Amaro C."/>
        </authorList>
    </citation>
    <scope>NUCLEOTIDE SEQUENCE</scope>
</reference>
<dbReference type="AlphaFoldDB" id="A0A0E9WSX6"/>
<reference evidence="1" key="1">
    <citation type="submission" date="2014-11" db="EMBL/GenBank/DDBJ databases">
        <authorList>
            <person name="Amaro Gonzalez C."/>
        </authorList>
    </citation>
    <scope>NUCLEOTIDE SEQUENCE</scope>
</reference>
<organism evidence="1">
    <name type="scientific">Anguilla anguilla</name>
    <name type="common">European freshwater eel</name>
    <name type="synonym">Muraena anguilla</name>
    <dbReference type="NCBI Taxonomy" id="7936"/>
    <lineage>
        <taxon>Eukaryota</taxon>
        <taxon>Metazoa</taxon>
        <taxon>Chordata</taxon>
        <taxon>Craniata</taxon>
        <taxon>Vertebrata</taxon>
        <taxon>Euteleostomi</taxon>
        <taxon>Actinopterygii</taxon>
        <taxon>Neopterygii</taxon>
        <taxon>Teleostei</taxon>
        <taxon>Anguilliformes</taxon>
        <taxon>Anguillidae</taxon>
        <taxon>Anguilla</taxon>
    </lineage>
</organism>
<proteinExistence type="predicted"/>
<evidence type="ECO:0000313" key="1">
    <source>
        <dbReference type="EMBL" id="JAH93472.1"/>
    </source>
</evidence>
<name>A0A0E9WSX6_ANGAN</name>
<dbReference type="EMBL" id="GBXM01015105">
    <property type="protein sequence ID" value="JAH93472.1"/>
    <property type="molecule type" value="Transcribed_RNA"/>
</dbReference>
<sequence>MHINFKKPPRNVIHSTNKLQSDTIHGHNSCIEARG</sequence>
<protein>
    <submittedName>
        <fullName evidence="1">Uncharacterized protein</fullName>
    </submittedName>
</protein>
<accession>A0A0E9WSX6</accession>